<dbReference type="EMBL" id="VSRR010020228">
    <property type="protein sequence ID" value="MPC62929.1"/>
    <property type="molecule type" value="Genomic_DNA"/>
</dbReference>
<feature type="region of interest" description="Disordered" evidence="1">
    <location>
        <begin position="46"/>
        <end position="67"/>
    </location>
</feature>
<name>A0A5B7GZ95_PORTR</name>
<gene>
    <name evidence="2" type="ORF">E2C01_057020</name>
</gene>
<dbReference type="Proteomes" id="UP000324222">
    <property type="component" value="Unassembled WGS sequence"/>
</dbReference>
<reference evidence="2 3" key="1">
    <citation type="submission" date="2019-05" db="EMBL/GenBank/DDBJ databases">
        <title>Another draft genome of Portunus trituberculatus and its Hox gene families provides insights of decapod evolution.</title>
        <authorList>
            <person name="Jeong J.-H."/>
            <person name="Song I."/>
            <person name="Kim S."/>
            <person name="Choi T."/>
            <person name="Kim D."/>
            <person name="Ryu S."/>
            <person name="Kim W."/>
        </authorList>
    </citation>
    <scope>NUCLEOTIDE SEQUENCE [LARGE SCALE GENOMIC DNA]</scope>
    <source>
        <tissue evidence="2">Muscle</tissue>
    </source>
</reference>
<evidence type="ECO:0000256" key="1">
    <source>
        <dbReference type="SAM" id="MobiDB-lite"/>
    </source>
</evidence>
<proteinExistence type="predicted"/>
<protein>
    <submittedName>
        <fullName evidence="2">Uncharacterized protein</fullName>
    </submittedName>
</protein>
<evidence type="ECO:0000313" key="3">
    <source>
        <dbReference type="Proteomes" id="UP000324222"/>
    </source>
</evidence>
<evidence type="ECO:0000313" key="2">
    <source>
        <dbReference type="EMBL" id="MPC62929.1"/>
    </source>
</evidence>
<organism evidence="2 3">
    <name type="scientific">Portunus trituberculatus</name>
    <name type="common">Swimming crab</name>
    <name type="synonym">Neptunus trituberculatus</name>
    <dbReference type="NCBI Taxonomy" id="210409"/>
    <lineage>
        <taxon>Eukaryota</taxon>
        <taxon>Metazoa</taxon>
        <taxon>Ecdysozoa</taxon>
        <taxon>Arthropoda</taxon>
        <taxon>Crustacea</taxon>
        <taxon>Multicrustacea</taxon>
        <taxon>Malacostraca</taxon>
        <taxon>Eumalacostraca</taxon>
        <taxon>Eucarida</taxon>
        <taxon>Decapoda</taxon>
        <taxon>Pleocyemata</taxon>
        <taxon>Brachyura</taxon>
        <taxon>Eubrachyura</taxon>
        <taxon>Portunoidea</taxon>
        <taxon>Portunidae</taxon>
        <taxon>Portuninae</taxon>
        <taxon>Portunus</taxon>
    </lineage>
</organism>
<keyword evidence="3" id="KW-1185">Reference proteome</keyword>
<dbReference type="AlphaFoldDB" id="A0A5B7GZ95"/>
<feature type="compositionally biased region" description="Basic and acidic residues" evidence="1">
    <location>
        <begin position="48"/>
        <end position="67"/>
    </location>
</feature>
<accession>A0A5B7GZ95</accession>
<sequence length="67" mass="8158">MEGKTEPEKYEMFLEKYDKGVKAYVPKFRVKESKHMWYNATCTKAKKSKDVPWEKLKKQQNEDNRKQ</sequence>
<comment type="caution">
    <text evidence="2">The sequence shown here is derived from an EMBL/GenBank/DDBJ whole genome shotgun (WGS) entry which is preliminary data.</text>
</comment>